<gene>
    <name evidence="1" type="ORF">NCTC9419_04588</name>
</gene>
<organism evidence="1 2">
    <name type="scientific">Serratia rubidaea</name>
    <name type="common">Serratia marinorubra</name>
    <dbReference type="NCBI Taxonomy" id="61652"/>
    <lineage>
        <taxon>Bacteria</taxon>
        <taxon>Pseudomonadati</taxon>
        <taxon>Pseudomonadota</taxon>
        <taxon>Gammaproteobacteria</taxon>
        <taxon>Enterobacterales</taxon>
        <taxon>Yersiniaceae</taxon>
        <taxon>Serratia</taxon>
    </lineage>
</organism>
<accession>A0A447QSC5</accession>
<dbReference type="EMBL" id="LR134155">
    <property type="protein sequence ID" value="VEA72969.1"/>
    <property type="molecule type" value="Genomic_DNA"/>
</dbReference>
<dbReference type="AlphaFoldDB" id="A0A447QSC5"/>
<dbReference type="PROSITE" id="PS00018">
    <property type="entry name" value="EF_HAND_1"/>
    <property type="match status" value="1"/>
</dbReference>
<evidence type="ECO:0000313" key="2">
    <source>
        <dbReference type="Proteomes" id="UP000271603"/>
    </source>
</evidence>
<name>A0A447QSC5_SERRU</name>
<proteinExistence type="predicted"/>
<protein>
    <recommendedName>
        <fullName evidence="3">EF-hand domain-containing protein</fullName>
    </recommendedName>
</protein>
<evidence type="ECO:0008006" key="3">
    <source>
        <dbReference type="Google" id="ProtNLM"/>
    </source>
</evidence>
<dbReference type="InterPro" id="IPR018247">
    <property type="entry name" value="EF_Hand_1_Ca_BS"/>
</dbReference>
<dbReference type="Proteomes" id="UP000271603">
    <property type="component" value="Chromosome"/>
</dbReference>
<reference evidence="1 2" key="1">
    <citation type="submission" date="2018-12" db="EMBL/GenBank/DDBJ databases">
        <authorList>
            <consortium name="Pathogen Informatics"/>
        </authorList>
    </citation>
    <scope>NUCLEOTIDE SEQUENCE [LARGE SCALE GENOMIC DNA]</scope>
    <source>
        <strain evidence="1 2">NCTC9419</strain>
    </source>
</reference>
<evidence type="ECO:0000313" key="1">
    <source>
        <dbReference type="EMBL" id="VEA72969.1"/>
    </source>
</evidence>
<sequence>MSSFYKGMIDKMDTDKDGQLSDRELFAALQHPEMGVATSLPG</sequence>